<dbReference type="Proteomes" id="UP000649617">
    <property type="component" value="Unassembled WGS sequence"/>
</dbReference>
<evidence type="ECO:0000313" key="2">
    <source>
        <dbReference type="EMBL" id="CAE7672771.1"/>
    </source>
</evidence>
<comment type="caution">
    <text evidence="2">The sequence shown here is derived from an EMBL/GenBank/DDBJ whole genome shotgun (WGS) entry which is preliminary data.</text>
</comment>
<name>A0A812WG88_SYMPI</name>
<dbReference type="AlphaFoldDB" id="A0A812WG88"/>
<accession>A0A812WG88</accession>
<sequence>MAATLAYLVAAFLGKTWTVLNTRRVNTILCFAISCWFWVLFWSIFLHCATRMNGWVPGFRALRPGYLPEGCDTAKLVQDILQMGDFAEDTVHWDAAAQRCDCHLPDRDAEGGRCKSNESEQFPRFTVVSALIDAGRRDRSGCDYLRMFGPHLHRQYDLVFYGEAWALEVLFAVRTALGLQHRTHLRLLEVAKDSEESAASKWGKPANLAFHHLLEEMQVIADRKYCRYLLNRFHAGVGGKLIANYAWVTNEKANFMAQALQENYFRNSSSNFNLGNSYFVWLDVGAGHGALKVPEHFCACNLAVPGTVTLFHQLHSKEELFLGSDEAARRVPQPLPLGQLTFSKYLSTYDFTHHFDEVMGTFWGGDPAALEKFWQDYSGTVHRLVANNAIDHDQAVLCLVASGQWEWLRYIPSNFYGVLHLC</sequence>
<keyword evidence="1" id="KW-1133">Transmembrane helix</keyword>
<reference evidence="2" key="1">
    <citation type="submission" date="2021-02" db="EMBL/GenBank/DDBJ databases">
        <authorList>
            <person name="Dougan E. K."/>
            <person name="Rhodes N."/>
            <person name="Thang M."/>
            <person name="Chan C."/>
        </authorList>
    </citation>
    <scope>NUCLEOTIDE SEQUENCE</scope>
</reference>
<gene>
    <name evidence="2" type="ORF">SPIL2461_LOCUS18589</name>
</gene>
<keyword evidence="3" id="KW-1185">Reference proteome</keyword>
<dbReference type="EMBL" id="CAJNIZ010043916">
    <property type="protein sequence ID" value="CAE7672771.1"/>
    <property type="molecule type" value="Genomic_DNA"/>
</dbReference>
<proteinExistence type="predicted"/>
<keyword evidence="1" id="KW-0472">Membrane</keyword>
<dbReference type="OrthoDB" id="406721at2759"/>
<keyword evidence="1" id="KW-0812">Transmembrane</keyword>
<evidence type="ECO:0000256" key="1">
    <source>
        <dbReference type="SAM" id="Phobius"/>
    </source>
</evidence>
<protein>
    <submittedName>
        <fullName evidence="2">Uncharacterized protein</fullName>
    </submittedName>
</protein>
<evidence type="ECO:0000313" key="3">
    <source>
        <dbReference type="Proteomes" id="UP000649617"/>
    </source>
</evidence>
<organism evidence="2 3">
    <name type="scientific">Symbiodinium pilosum</name>
    <name type="common">Dinoflagellate</name>
    <dbReference type="NCBI Taxonomy" id="2952"/>
    <lineage>
        <taxon>Eukaryota</taxon>
        <taxon>Sar</taxon>
        <taxon>Alveolata</taxon>
        <taxon>Dinophyceae</taxon>
        <taxon>Suessiales</taxon>
        <taxon>Symbiodiniaceae</taxon>
        <taxon>Symbiodinium</taxon>
    </lineage>
</organism>
<feature type="transmembrane region" description="Helical" evidence="1">
    <location>
        <begin position="28"/>
        <end position="50"/>
    </location>
</feature>